<dbReference type="EMBL" id="ABXX02000003">
    <property type="protein sequence ID" value="EEG70519.1"/>
    <property type="molecule type" value="Genomic_DNA"/>
</dbReference>
<name>C0BT17_BIFPS</name>
<accession>C0BT17</accession>
<evidence type="ECO:0000313" key="1">
    <source>
        <dbReference type="EMBL" id="EEG70519.1"/>
    </source>
</evidence>
<proteinExistence type="predicted"/>
<dbReference type="AlphaFoldDB" id="C0BT17"/>
<reference evidence="1 2" key="2">
    <citation type="submission" date="2009-02" db="EMBL/GenBank/DDBJ databases">
        <authorList>
            <person name="Fulton L."/>
            <person name="Clifton S."/>
            <person name="Fulton B."/>
            <person name="Xu J."/>
            <person name="Minx P."/>
            <person name="Pepin K.H."/>
            <person name="Johnson M."/>
            <person name="Bhonagiri V."/>
            <person name="Nash W.E."/>
            <person name="Mardis E.R."/>
            <person name="Wilson R.K."/>
        </authorList>
    </citation>
    <scope>NUCLEOTIDE SEQUENCE [LARGE SCALE GENOMIC DNA]</scope>
    <source>
        <strain evidence="1 2">DSM 20438</strain>
    </source>
</reference>
<organism evidence="1 2">
    <name type="scientific">Bifidobacterium pseudocatenulatum DSM 20438 = JCM 1200 = LMG 10505</name>
    <dbReference type="NCBI Taxonomy" id="547043"/>
    <lineage>
        <taxon>Bacteria</taxon>
        <taxon>Bacillati</taxon>
        <taxon>Actinomycetota</taxon>
        <taxon>Actinomycetes</taxon>
        <taxon>Bifidobacteriales</taxon>
        <taxon>Bifidobacteriaceae</taxon>
        <taxon>Bifidobacterium</taxon>
    </lineage>
</organism>
<evidence type="ECO:0000313" key="2">
    <source>
        <dbReference type="Proteomes" id="UP000003875"/>
    </source>
</evidence>
<comment type="caution">
    <text evidence="1">The sequence shown here is derived from an EMBL/GenBank/DDBJ whole genome shotgun (WGS) entry which is preliminary data.</text>
</comment>
<gene>
    <name evidence="1" type="ORF">BIFPSEUDO_03537</name>
</gene>
<protein>
    <submittedName>
        <fullName evidence="1">Uncharacterized protein</fullName>
    </submittedName>
</protein>
<reference evidence="1 2" key="1">
    <citation type="submission" date="2009-02" db="EMBL/GenBank/DDBJ databases">
        <title>Draft genome sequence of Bifidobacterium pseudocatenulatum (DSM 20438).</title>
        <authorList>
            <person name="Sudarsanam P."/>
            <person name="Ley R."/>
            <person name="Guruge J."/>
            <person name="Turnbaugh P.J."/>
            <person name="Mahowald M."/>
            <person name="Liep D."/>
            <person name="Gordon J."/>
        </authorList>
    </citation>
    <scope>NUCLEOTIDE SEQUENCE [LARGE SCALE GENOMIC DNA]</scope>
    <source>
        <strain evidence="1 2">DSM 20438</strain>
    </source>
</reference>
<dbReference type="Proteomes" id="UP000003875">
    <property type="component" value="Unassembled WGS sequence"/>
</dbReference>
<sequence length="48" mass="5391">MFSVLIVEIEFRPPWQVPPFDNVCAMVIRVTCGSSKTHSAMNVHTFAP</sequence>